<accession>A0A1H2SD86</accession>
<dbReference type="Pfam" id="PF10604">
    <property type="entry name" value="Polyketide_cyc2"/>
    <property type="match status" value="1"/>
</dbReference>
<name>A0A1H2SD86_9GAMM</name>
<dbReference type="EMBL" id="FNNE01000002">
    <property type="protein sequence ID" value="SDW29094.1"/>
    <property type="molecule type" value="Genomic_DNA"/>
</dbReference>
<sequence length="159" mass="18239">MPNCTPAHLDYLDRAPYKEVNVVDLPATPEQVFAVFKDGEAWPKWFHVIDKVTWTSPEPYGVGTTRTVHLGPLKADEYFFNWEENRRFSFYFSATNLPFMKTLVEDYLLEAKGPNTTRFTYTVAYEPALPLKLSGPVGRAILARSFKRASRALVNYLQP</sequence>
<evidence type="ECO:0000313" key="2">
    <source>
        <dbReference type="Proteomes" id="UP000199675"/>
    </source>
</evidence>
<protein>
    <submittedName>
        <fullName evidence="1">Polyketide cyclase / dehydrase and lipid transport</fullName>
    </submittedName>
</protein>
<dbReference type="AlphaFoldDB" id="A0A1H2SD86"/>
<dbReference type="Gene3D" id="3.30.530.20">
    <property type="match status" value="1"/>
</dbReference>
<dbReference type="Proteomes" id="UP000199675">
    <property type="component" value="Unassembled WGS sequence"/>
</dbReference>
<dbReference type="STRING" id="488533.SAMN04487960_10287"/>
<gene>
    <name evidence="1" type="ORF">SAMN04487960_10287</name>
</gene>
<organism evidence="1 2">
    <name type="scientific">Marinobacter mobilis</name>
    <dbReference type="NCBI Taxonomy" id="488533"/>
    <lineage>
        <taxon>Bacteria</taxon>
        <taxon>Pseudomonadati</taxon>
        <taxon>Pseudomonadota</taxon>
        <taxon>Gammaproteobacteria</taxon>
        <taxon>Pseudomonadales</taxon>
        <taxon>Marinobacteraceae</taxon>
        <taxon>Marinobacter</taxon>
    </lineage>
</organism>
<dbReference type="OrthoDB" id="581838at2"/>
<dbReference type="InterPro" id="IPR019587">
    <property type="entry name" value="Polyketide_cyclase/dehydratase"/>
</dbReference>
<dbReference type="RefSeq" id="WP_091811457.1">
    <property type="nucleotide sequence ID" value="NZ_FNNE01000002.1"/>
</dbReference>
<dbReference type="SUPFAM" id="SSF55961">
    <property type="entry name" value="Bet v1-like"/>
    <property type="match status" value="1"/>
</dbReference>
<keyword evidence="2" id="KW-1185">Reference proteome</keyword>
<proteinExistence type="predicted"/>
<dbReference type="CDD" id="cd07821">
    <property type="entry name" value="PYR_PYL_RCAR_like"/>
    <property type="match status" value="1"/>
</dbReference>
<dbReference type="InterPro" id="IPR023393">
    <property type="entry name" value="START-like_dom_sf"/>
</dbReference>
<reference evidence="1 2" key="1">
    <citation type="submission" date="2016-10" db="EMBL/GenBank/DDBJ databases">
        <authorList>
            <person name="de Groot N.N."/>
        </authorList>
    </citation>
    <scope>NUCLEOTIDE SEQUENCE [LARGE SCALE GENOMIC DNA]</scope>
    <source>
        <strain evidence="1 2">CGMCC 1.7059</strain>
    </source>
</reference>
<evidence type="ECO:0000313" key="1">
    <source>
        <dbReference type="EMBL" id="SDW29094.1"/>
    </source>
</evidence>